<comment type="caution">
    <text evidence="1">The sequence shown here is derived from an EMBL/GenBank/DDBJ whole genome shotgun (WGS) entry which is preliminary data.</text>
</comment>
<dbReference type="AlphaFoldDB" id="A0A9P5PYW0"/>
<gene>
    <name evidence="1" type="ORF">BDP27DRAFT_445830</name>
</gene>
<evidence type="ECO:0000313" key="2">
    <source>
        <dbReference type="Proteomes" id="UP000772434"/>
    </source>
</evidence>
<dbReference type="EMBL" id="JADNRY010000028">
    <property type="protein sequence ID" value="KAF9071936.1"/>
    <property type="molecule type" value="Genomic_DNA"/>
</dbReference>
<name>A0A9P5PYW0_9AGAR</name>
<evidence type="ECO:0000313" key="1">
    <source>
        <dbReference type="EMBL" id="KAF9071936.1"/>
    </source>
</evidence>
<sequence>MLLRNIILLIHIPLQRHENTPLPHQIVPDRCLILPMLTPIPNCSFPTPFESIFMEKTYPIIPTPQQLQQAILAPIPIPILTQHCRVHIIPIIPIIRILDHHCSHDAFKCRTAFEYSTFVFIWFDWKTVFNTSYIYIIVAAQRGSWNRRDPPSRSPPTQKNCICTLPDSTHP</sequence>
<proteinExistence type="predicted"/>
<dbReference type="Proteomes" id="UP000772434">
    <property type="component" value="Unassembled WGS sequence"/>
</dbReference>
<keyword evidence="2" id="KW-1185">Reference proteome</keyword>
<reference evidence="1" key="1">
    <citation type="submission" date="2020-11" db="EMBL/GenBank/DDBJ databases">
        <authorList>
            <consortium name="DOE Joint Genome Institute"/>
            <person name="Ahrendt S."/>
            <person name="Riley R."/>
            <person name="Andreopoulos W."/>
            <person name="Labutti K."/>
            <person name="Pangilinan J."/>
            <person name="Ruiz-Duenas F.J."/>
            <person name="Barrasa J.M."/>
            <person name="Sanchez-Garcia M."/>
            <person name="Camarero S."/>
            <person name="Miyauchi S."/>
            <person name="Serrano A."/>
            <person name="Linde D."/>
            <person name="Babiker R."/>
            <person name="Drula E."/>
            <person name="Ayuso-Fernandez I."/>
            <person name="Pacheco R."/>
            <person name="Padilla G."/>
            <person name="Ferreira P."/>
            <person name="Barriuso J."/>
            <person name="Kellner H."/>
            <person name="Castanera R."/>
            <person name="Alfaro M."/>
            <person name="Ramirez L."/>
            <person name="Pisabarro A.G."/>
            <person name="Kuo A."/>
            <person name="Tritt A."/>
            <person name="Lipzen A."/>
            <person name="He G."/>
            <person name="Yan M."/>
            <person name="Ng V."/>
            <person name="Cullen D."/>
            <person name="Martin F."/>
            <person name="Rosso M.-N."/>
            <person name="Henrissat B."/>
            <person name="Hibbett D."/>
            <person name="Martinez A.T."/>
            <person name="Grigoriev I.V."/>
        </authorList>
    </citation>
    <scope>NUCLEOTIDE SEQUENCE</scope>
    <source>
        <strain evidence="1">AH 40177</strain>
    </source>
</reference>
<protein>
    <submittedName>
        <fullName evidence="1">Uncharacterized protein</fullName>
    </submittedName>
</protein>
<accession>A0A9P5PYW0</accession>
<organism evidence="1 2">
    <name type="scientific">Rhodocollybia butyracea</name>
    <dbReference type="NCBI Taxonomy" id="206335"/>
    <lineage>
        <taxon>Eukaryota</taxon>
        <taxon>Fungi</taxon>
        <taxon>Dikarya</taxon>
        <taxon>Basidiomycota</taxon>
        <taxon>Agaricomycotina</taxon>
        <taxon>Agaricomycetes</taxon>
        <taxon>Agaricomycetidae</taxon>
        <taxon>Agaricales</taxon>
        <taxon>Marasmiineae</taxon>
        <taxon>Omphalotaceae</taxon>
        <taxon>Rhodocollybia</taxon>
    </lineage>
</organism>